<dbReference type="PANTHER" id="PTHR30469:SF15">
    <property type="entry name" value="HLYD FAMILY OF SECRETION PROTEINS"/>
    <property type="match status" value="1"/>
</dbReference>
<protein>
    <submittedName>
        <fullName evidence="4">RND family efflux transporter MFP subunit</fullName>
    </submittedName>
</protein>
<dbReference type="Gene3D" id="2.40.30.170">
    <property type="match status" value="1"/>
</dbReference>
<dbReference type="RefSeq" id="WP_007620933.1">
    <property type="nucleotide sequence ID" value="NZ_BAEO01000038.1"/>
</dbReference>
<keyword evidence="2" id="KW-1133">Transmembrane helix</keyword>
<sequence length="418" mass="46879">MDIIREKPKKKMSVKILGVVALIIILFFAVKLVFNRDGSTYAVNSNALLTDKVQQGELYVSVRGIGVLVPKDIRWVATNVEGRVERILIKAGALVKEGDLLMELSNPQLEQRLEETRWELDEMEAETTALEVSLESELLDQEAAVINEKLNHERALLTLNAQKTLLEQGVVAVSHIDHEEIKIDVAQFKQRWELEIKRLAKRRENLAAQRLAAQARLNRMRKILQRAQQQVDGLHVKATMDSIVQEMPMELGQQVSSGTNLARLARSGEFIAELRIPEKLINEVVIGQAVTVDTRTSKIQGKIKRIDPAVINGSVQVDVELTSDIPKEARPDLTVEGEIDIARINNTLFVQRPMFAKSFGQAQVYLLDTQGNSASRHEVTFGQTSTKYIEIKSGLKAGQNIIVSDVSSFEEHQQIKIN</sequence>
<dbReference type="SUPFAM" id="SSF111369">
    <property type="entry name" value="HlyD-like secretion proteins"/>
    <property type="match status" value="1"/>
</dbReference>
<dbReference type="Gene3D" id="1.10.287.470">
    <property type="entry name" value="Helix hairpin bin"/>
    <property type="match status" value="1"/>
</dbReference>
<name>K6Y712_9ALTE</name>
<evidence type="ECO:0000313" key="4">
    <source>
        <dbReference type="EMBL" id="GAC19741.1"/>
    </source>
</evidence>
<keyword evidence="5" id="KW-1185">Reference proteome</keyword>
<comment type="caution">
    <text evidence="4">The sequence shown here is derived from an EMBL/GenBank/DDBJ whole genome shotgun (WGS) entry which is preliminary data.</text>
</comment>
<accession>K6Y712</accession>
<reference evidence="4 5" key="1">
    <citation type="journal article" date="2017" name="Antonie Van Leeuwenhoek">
        <title>Rhizobium rhizosphaerae sp. nov., a novel species isolated from rice rhizosphere.</title>
        <authorList>
            <person name="Zhao J.J."/>
            <person name="Zhang J."/>
            <person name="Zhang R.J."/>
            <person name="Zhang C.W."/>
            <person name="Yin H.Q."/>
            <person name="Zhang X.X."/>
        </authorList>
    </citation>
    <scope>NUCLEOTIDE SEQUENCE [LARGE SCALE GENOMIC DNA]</scope>
    <source>
        <strain evidence="4 5">BSs20135</strain>
    </source>
</reference>
<organism evidence="4 5">
    <name type="scientific">Paraglaciecola arctica BSs20135</name>
    <dbReference type="NCBI Taxonomy" id="493475"/>
    <lineage>
        <taxon>Bacteria</taxon>
        <taxon>Pseudomonadati</taxon>
        <taxon>Pseudomonadota</taxon>
        <taxon>Gammaproteobacteria</taxon>
        <taxon>Alteromonadales</taxon>
        <taxon>Alteromonadaceae</taxon>
        <taxon>Paraglaciecola</taxon>
    </lineage>
</organism>
<keyword evidence="2" id="KW-0812">Transmembrane</keyword>
<dbReference type="EMBL" id="BAEO01000038">
    <property type="protein sequence ID" value="GAC19741.1"/>
    <property type="molecule type" value="Genomic_DNA"/>
</dbReference>
<feature type="coiled-coil region" evidence="1">
    <location>
        <begin position="106"/>
        <end position="133"/>
    </location>
</feature>
<dbReference type="GO" id="GO:1990281">
    <property type="term" value="C:efflux pump complex"/>
    <property type="evidence" value="ECO:0007669"/>
    <property type="project" value="TreeGrafter"/>
</dbReference>
<feature type="domain" description="Multidrug resistance protein MdtA-like C-terminal permuted SH3" evidence="3">
    <location>
        <begin position="370"/>
        <end position="406"/>
    </location>
</feature>
<dbReference type="Gene3D" id="2.40.50.100">
    <property type="match status" value="1"/>
</dbReference>
<dbReference type="eggNOG" id="COG0845">
    <property type="taxonomic scope" value="Bacteria"/>
</dbReference>
<feature type="transmembrane region" description="Helical" evidence="2">
    <location>
        <begin position="12"/>
        <end position="34"/>
    </location>
</feature>
<evidence type="ECO:0000313" key="5">
    <source>
        <dbReference type="Proteomes" id="UP000006327"/>
    </source>
</evidence>
<dbReference type="InterPro" id="IPR058627">
    <property type="entry name" value="MdtA-like_C"/>
</dbReference>
<gene>
    <name evidence="4" type="ORF">GARC_2776</name>
</gene>
<dbReference type="Gene3D" id="2.40.420.20">
    <property type="match status" value="1"/>
</dbReference>
<feature type="coiled-coil region" evidence="1">
    <location>
        <begin position="189"/>
        <end position="237"/>
    </location>
</feature>
<evidence type="ECO:0000256" key="2">
    <source>
        <dbReference type="SAM" id="Phobius"/>
    </source>
</evidence>
<dbReference type="GO" id="GO:0015562">
    <property type="term" value="F:efflux transmembrane transporter activity"/>
    <property type="evidence" value="ECO:0007669"/>
    <property type="project" value="TreeGrafter"/>
</dbReference>
<dbReference type="PANTHER" id="PTHR30469">
    <property type="entry name" value="MULTIDRUG RESISTANCE PROTEIN MDTA"/>
    <property type="match status" value="1"/>
</dbReference>
<evidence type="ECO:0000259" key="3">
    <source>
        <dbReference type="Pfam" id="PF25967"/>
    </source>
</evidence>
<keyword evidence="2" id="KW-0472">Membrane</keyword>
<dbReference type="OrthoDB" id="9806939at2"/>
<dbReference type="Pfam" id="PF25967">
    <property type="entry name" value="RND-MFP_C"/>
    <property type="match status" value="1"/>
</dbReference>
<dbReference type="STRING" id="493475.GARC_2776"/>
<dbReference type="AlphaFoldDB" id="K6Y712"/>
<evidence type="ECO:0000256" key="1">
    <source>
        <dbReference type="SAM" id="Coils"/>
    </source>
</evidence>
<keyword evidence="1" id="KW-0175">Coiled coil</keyword>
<dbReference type="Proteomes" id="UP000006327">
    <property type="component" value="Unassembled WGS sequence"/>
</dbReference>
<proteinExistence type="predicted"/>